<sequence length="434" mass="48657">MQEAFPLQAVSLIRIGHVKRTMILTAPPTLLVWESVLTAVMLGFTSRNSWLREACLPLMIAAAWSSVIHAKDYMVRGPWAALVGGYCVTYVYQYVTLVLLVRMSYEERDKTASRREGRFDSTSGGQASQPSIQVDQLVKRFNFGFKTASTFRWPRQNEKLSSNNTGKASSASKPRDFVVRAILKVGCCYLTLDAMSFAIDEGMNSRYFNSSRVPFFARIYAVSCQEVTIRVCATIVFGIGVFCTQAMGQSLIVVAAVSLGMSKPEEFLSGFGSLKEAYSLRRFWSGFWHQFNRRSFSEPAKLITETILGHPRSSLSYDVAYLVLAFWSSGVMHLGIDLSSGIPFHESGAVRFFTIQALGITGEQAIMGALRSLLFSTHQRIPLVWRQRIGYCWVLAFLSWSAPAYIYPTLRRTKRGEEESILPVSVLYRILSST</sequence>
<organism evidence="9 10">
    <name type="scientific">Ramalina farinacea</name>
    <dbReference type="NCBI Taxonomy" id="258253"/>
    <lineage>
        <taxon>Eukaryota</taxon>
        <taxon>Fungi</taxon>
        <taxon>Dikarya</taxon>
        <taxon>Ascomycota</taxon>
        <taxon>Pezizomycotina</taxon>
        <taxon>Lecanoromycetes</taxon>
        <taxon>OSLEUM clade</taxon>
        <taxon>Lecanoromycetidae</taxon>
        <taxon>Lecanorales</taxon>
        <taxon>Lecanorineae</taxon>
        <taxon>Ramalinaceae</taxon>
        <taxon>Ramalina</taxon>
    </lineage>
</organism>
<dbReference type="GO" id="GO:0016020">
    <property type="term" value="C:membrane"/>
    <property type="evidence" value="ECO:0007669"/>
    <property type="project" value="UniProtKB-SubCell"/>
</dbReference>
<evidence type="ECO:0000256" key="3">
    <source>
        <dbReference type="ARBA" id="ARBA00022679"/>
    </source>
</evidence>
<keyword evidence="10" id="KW-1185">Reference proteome</keyword>
<keyword evidence="3" id="KW-0808">Transferase</keyword>
<feature type="transmembrane region" description="Helical" evidence="7">
    <location>
        <begin position="79"/>
        <end position="101"/>
    </location>
</feature>
<dbReference type="PANTHER" id="PTHR31595">
    <property type="entry name" value="LONG-CHAIN-ALCOHOL O-FATTY-ACYLTRANSFERASE 3-RELATED"/>
    <property type="match status" value="1"/>
</dbReference>
<dbReference type="GO" id="GO:0006629">
    <property type="term" value="P:lipid metabolic process"/>
    <property type="evidence" value="ECO:0007669"/>
    <property type="project" value="InterPro"/>
</dbReference>
<dbReference type="AlphaFoldDB" id="A0AA43TVI2"/>
<dbReference type="GO" id="GO:0008374">
    <property type="term" value="F:O-acyltransferase activity"/>
    <property type="evidence" value="ECO:0007669"/>
    <property type="project" value="InterPro"/>
</dbReference>
<dbReference type="Proteomes" id="UP001161017">
    <property type="component" value="Unassembled WGS sequence"/>
</dbReference>
<evidence type="ECO:0000259" key="8">
    <source>
        <dbReference type="Pfam" id="PF13813"/>
    </source>
</evidence>
<dbReference type="Pfam" id="PF13813">
    <property type="entry name" value="MBOAT_2"/>
    <property type="match status" value="1"/>
</dbReference>
<evidence type="ECO:0000256" key="5">
    <source>
        <dbReference type="ARBA" id="ARBA00022989"/>
    </source>
</evidence>
<comment type="similarity">
    <text evidence="2">Belongs to the wax synthase family.</text>
</comment>
<feature type="domain" description="Wax synthase" evidence="8">
    <location>
        <begin position="271"/>
        <end position="354"/>
    </location>
</feature>
<dbReference type="InterPro" id="IPR044851">
    <property type="entry name" value="Wax_synthase"/>
</dbReference>
<name>A0AA43TVI2_9LECA</name>
<comment type="subcellular location">
    <subcellularLocation>
        <location evidence="1">Membrane</location>
        <topology evidence="1">Multi-pass membrane protein</topology>
    </subcellularLocation>
</comment>
<evidence type="ECO:0000256" key="1">
    <source>
        <dbReference type="ARBA" id="ARBA00004141"/>
    </source>
</evidence>
<keyword evidence="6 7" id="KW-0472">Membrane</keyword>
<evidence type="ECO:0000256" key="7">
    <source>
        <dbReference type="SAM" id="Phobius"/>
    </source>
</evidence>
<evidence type="ECO:0000313" key="10">
    <source>
        <dbReference type="Proteomes" id="UP001161017"/>
    </source>
</evidence>
<keyword evidence="4 7" id="KW-0812">Transmembrane</keyword>
<accession>A0AA43TVI2</accession>
<evidence type="ECO:0000256" key="6">
    <source>
        <dbReference type="ARBA" id="ARBA00023136"/>
    </source>
</evidence>
<dbReference type="InterPro" id="IPR032805">
    <property type="entry name" value="Wax_synthase_dom"/>
</dbReference>
<keyword evidence="5 7" id="KW-1133">Transmembrane helix</keyword>
<gene>
    <name evidence="9" type="ORF">OHK93_004913</name>
</gene>
<protein>
    <recommendedName>
        <fullName evidence="8">Wax synthase domain-containing protein</fullName>
    </recommendedName>
</protein>
<evidence type="ECO:0000256" key="2">
    <source>
        <dbReference type="ARBA" id="ARBA00007282"/>
    </source>
</evidence>
<reference evidence="9" key="1">
    <citation type="journal article" date="2023" name="Genome Biol. Evol.">
        <title>First Whole Genome Sequence and Flow Cytometry Genome Size Data for the Lichen-Forming Fungus Ramalina farinacea (Ascomycota).</title>
        <authorList>
            <person name="Llewellyn T."/>
            <person name="Mian S."/>
            <person name="Hill R."/>
            <person name="Leitch I.J."/>
            <person name="Gaya E."/>
        </authorList>
    </citation>
    <scope>NUCLEOTIDE SEQUENCE</scope>
    <source>
        <strain evidence="9">LIQ254RAFAR</strain>
    </source>
</reference>
<feature type="transmembrane region" description="Helical" evidence="7">
    <location>
        <begin position="21"/>
        <end position="44"/>
    </location>
</feature>
<dbReference type="EMBL" id="JAPUFD010000023">
    <property type="protein sequence ID" value="MDI1493126.1"/>
    <property type="molecule type" value="Genomic_DNA"/>
</dbReference>
<dbReference type="PANTHER" id="PTHR31595:SF67">
    <property type="entry name" value="WAX SYNTHASE DOMAIN-CONTAINING PROTEIN"/>
    <property type="match status" value="1"/>
</dbReference>
<evidence type="ECO:0000313" key="9">
    <source>
        <dbReference type="EMBL" id="MDI1493126.1"/>
    </source>
</evidence>
<proteinExistence type="inferred from homology"/>
<evidence type="ECO:0000256" key="4">
    <source>
        <dbReference type="ARBA" id="ARBA00022692"/>
    </source>
</evidence>
<comment type="caution">
    <text evidence="9">The sequence shown here is derived from an EMBL/GenBank/DDBJ whole genome shotgun (WGS) entry which is preliminary data.</text>
</comment>